<dbReference type="AlphaFoldDB" id="A0A815PK43"/>
<dbReference type="Proteomes" id="UP000663891">
    <property type="component" value="Unassembled WGS sequence"/>
</dbReference>
<name>A0A815PK43_9BILA</name>
<dbReference type="Pfam" id="PF12796">
    <property type="entry name" value="Ank_2"/>
    <property type="match status" value="1"/>
</dbReference>
<keyword evidence="1" id="KW-0040">ANK repeat</keyword>
<evidence type="ECO:0000313" key="3">
    <source>
        <dbReference type="Proteomes" id="UP000663891"/>
    </source>
</evidence>
<dbReference type="InterPro" id="IPR036770">
    <property type="entry name" value="Ankyrin_rpt-contain_sf"/>
</dbReference>
<dbReference type="EMBL" id="CAJNON010001302">
    <property type="protein sequence ID" value="CAF1450102.1"/>
    <property type="molecule type" value="Genomic_DNA"/>
</dbReference>
<reference evidence="2" key="1">
    <citation type="submission" date="2021-02" db="EMBL/GenBank/DDBJ databases">
        <authorList>
            <person name="Nowell W R."/>
        </authorList>
    </citation>
    <scope>NUCLEOTIDE SEQUENCE</scope>
</reference>
<comment type="caution">
    <text evidence="2">The sequence shown here is derived from an EMBL/GenBank/DDBJ whole genome shotgun (WGS) entry which is preliminary data.</text>
</comment>
<dbReference type="Gene3D" id="3.90.176.10">
    <property type="entry name" value="Toxin ADP-ribosyltransferase, Chain A, domain 1"/>
    <property type="match status" value="1"/>
</dbReference>
<dbReference type="OrthoDB" id="10007183at2759"/>
<sequence>MTSIDSSQSVSNADLFYEACHAGHIELVRQVLPELSYEEFNRQYMYGNAVLHIACERNNYDLVQLLLQSDFGQNPYSRSILNYLGQTPCQCTRSPNIRSLFVTSPSMMNHSISINNILTLYPNNQFPNPTTVPLNDTEVDWLRMYDNATDALDARFLMSMTRSSWTVKTLLRFLMEKKAVDIVASLIERHVTDEKKYKKVMEAFKDYTNTKKPENLLKIYTMDTPLYKALQKENNAFTTLLYMRLDGLKQWSFPKGDLYRGLTEDNPAEYQKILQIYQKAKQSKSHIIETCALQSASLCREVAECFADNINASSYAIFFHFKFPNECPTAINLRGISKFDEEDEILLLPFTLFKIIDIKEDSPKYHIISLENVPVPPATFNIIRRHIQI</sequence>
<dbReference type="PROSITE" id="PS50088">
    <property type="entry name" value="ANK_REPEAT"/>
    <property type="match status" value="1"/>
</dbReference>
<gene>
    <name evidence="2" type="ORF">VCS650_LOCUS39417</name>
</gene>
<dbReference type="PROSITE" id="PS50297">
    <property type="entry name" value="ANK_REP_REGION"/>
    <property type="match status" value="1"/>
</dbReference>
<accession>A0A815PK43</accession>
<organism evidence="2 3">
    <name type="scientific">Adineta steineri</name>
    <dbReference type="NCBI Taxonomy" id="433720"/>
    <lineage>
        <taxon>Eukaryota</taxon>
        <taxon>Metazoa</taxon>
        <taxon>Spiralia</taxon>
        <taxon>Gnathifera</taxon>
        <taxon>Rotifera</taxon>
        <taxon>Eurotatoria</taxon>
        <taxon>Bdelloidea</taxon>
        <taxon>Adinetida</taxon>
        <taxon>Adinetidae</taxon>
        <taxon>Adineta</taxon>
    </lineage>
</organism>
<dbReference type="SUPFAM" id="SSF56399">
    <property type="entry name" value="ADP-ribosylation"/>
    <property type="match status" value="1"/>
</dbReference>
<feature type="repeat" description="ANK" evidence="1">
    <location>
        <begin position="46"/>
        <end position="78"/>
    </location>
</feature>
<proteinExistence type="predicted"/>
<dbReference type="InterPro" id="IPR002110">
    <property type="entry name" value="Ankyrin_rpt"/>
</dbReference>
<protein>
    <submittedName>
        <fullName evidence="2">Uncharacterized protein</fullName>
    </submittedName>
</protein>
<dbReference type="Gene3D" id="1.25.40.20">
    <property type="entry name" value="Ankyrin repeat-containing domain"/>
    <property type="match status" value="1"/>
</dbReference>
<dbReference type="SMART" id="SM00248">
    <property type="entry name" value="ANK"/>
    <property type="match status" value="2"/>
</dbReference>
<evidence type="ECO:0000256" key="1">
    <source>
        <dbReference type="PROSITE-ProRule" id="PRU00023"/>
    </source>
</evidence>
<dbReference type="SUPFAM" id="SSF48403">
    <property type="entry name" value="Ankyrin repeat"/>
    <property type="match status" value="1"/>
</dbReference>
<evidence type="ECO:0000313" key="2">
    <source>
        <dbReference type="EMBL" id="CAF1450102.1"/>
    </source>
</evidence>